<dbReference type="InterPro" id="IPR016185">
    <property type="entry name" value="PreATP-grasp_dom_sf"/>
</dbReference>
<dbReference type="SUPFAM" id="SSF52440">
    <property type="entry name" value="PreATP-grasp domain"/>
    <property type="match status" value="1"/>
</dbReference>
<dbReference type="PANTHER" id="PTHR21621:SF4">
    <property type="entry name" value="GLUTATHIONE SYNTHETASE"/>
    <property type="match status" value="1"/>
</dbReference>
<dbReference type="Proteomes" id="UP000823928">
    <property type="component" value="Unassembled WGS sequence"/>
</dbReference>
<comment type="caution">
    <text evidence="3">The sequence shown here is derived from an EMBL/GenBank/DDBJ whole genome shotgun (WGS) entry which is preliminary data.</text>
</comment>
<gene>
    <name evidence="3" type="ORF">IAC10_03195</name>
</gene>
<dbReference type="SUPFAM" id="SSF56059">
    <property type="entry name" value="Glutathione synthetase ATP-binding domain-like"/>
    <property type="match status" value="1"/>
</dbReference>
<dbReference type="GO" id="GO:0046872">
    <property type="term" value="F:metal ion binding"/>
    <property type="evidence" value="ECO:0007669"/>
    <property type="project" value="InterPro"/>
</dbReference>
<dbReference type="InterPro" id="IPR011761">
    <property type="entry name" value="ATP-grasp"/>
</dbReference>
<dbReference type="PROSITE" id="PS50975">
    <property type="entry name" value="ATP_GRASP"/>
    <property type="match status" value="1"/>
</dbReference>
<proteinExistence type="predicted"/>
<dbReference type="InterPro" id="IPR004215">
    <property type="entry name" value="GSHS_N"/>
</dbReference>
<feature type="domain" description="ATP-grasp" evidence="2">
    <location>
        <begin position="125"/>
        <end position="311"/>
    </location>
</feature>
<dbReference type="EMBL" id="DVIU01000067">
    <property type="protein sequence ID" value="HIS35622.1"/>
    <property type="molecule type" value="Genomic_DNA"/>
</dbReference>
<dbReference type="Gene3D" id="3.40.50.20">
    <property type="match status" value="1"/>
</dbReference>
<sequence>MDILFIIDRIELKYFEFNNLVTNFWLIREMLMQNKNVYITTIDKLSLSGTTAYTHCYETYEKNGNIFYDKQDIRKKIEDFRLVMFRQDPPVDLDYINSTYIFDFVDRKKTVILNEPRAIRDFNEKLHTIEFLEFMPENIVTASKSDIMEFLNKHEEIVLKPLNRCFGAGVMCLKKGDKNTAVIINSMTNNQSTLVMVQKYIEKAEYGDKRVLFLGDKVLDYCVQKLPSNDDFKFNEHCDSNIIKAELTDIEKAKFSLVAEKLNSYGICMAGLDVIDGKIIEINVTSPCYFIKEINNHFGCELEKEITNFILSKTQCGNLKSCLNV</sequence>
<dbReference type="InterPro" id="IPR013815">
    <property type="entry name" value="ATP_grasp_subdomain_1"/>
</dbReference>
<dbReference type="Gene3D" id="3.30.470.20">
    <property type="entry name" value="ATP-grasp fold, B domain"/>
    <property type="match status" value="1"/>
</dbReference>
<dbReference type="GO" id="GO:0004363">
    <property type="term" value="F:glutathione synthase activity"/>
    <property type="evidence" value="ECO:0007669"/>
    <property type="project" value="InterPro"/>
</dbReference>
<dbReference type="AlphaFoldDB" id="A0A9D1EY84"/>
<evidence type="ECO:0000313" key="3">
    <source>
        <dbReference type="EMBL" id="HIS35622.1"/>
    </source>
</evidence>
<keyword evidence="1" id="KW-0067">ATP-binding</keyword>
<accession>A0A9D1EY84</accession>
<name>A0A9D1EY84_9BACT</name>
<protein>
    <recommendedName>
        <fullName evidence="2">ATP-grasp domain-containing protein</fullName>
    </recommendedName>
</protein>
<reference evidence="3" key="1">
    <citation type="submission" date="2020-10" db="EMBL/GenBank/DDBJ databases">
        <authorList>
            <person name="Gilroy R."/>
        </authorList>
    </citation>
    <scope>NUCLEOTIDE SEQUENCE</scope>
    <source>
        <strain evidence="3">6276</strain>
    </source>
</reference>
<dbReference type="InterPro" id="IPR004218">
    <property type="entry name" value="GSHS_ATP-bd"/>
</dbReference>
<evidence type="ECO:0000313" key="4">
    <source>
        <dbReference type="Proteomes" id="UP000823928"/>
    </source>
</evidence>
<organism evidence="3 4">
    <name type="scientific">Candidatus Scatousia excrementigallinarum</name>
    <dbReference type="NCBI Taxonomy" id="2840935"/>
    <lineage>
        <taxon>Bacteria</taxon>
        <taxon>Candidatus Scatousia</taxon>
    </lineage>
</organism>
<dbReference type="PANTHER" id="PTHR21621">
    <property type="entry name" value="RIBOSOMAL PROTEIN S6 MODIFICATION PROTEIN"/>
    <property type="match status" value="1"/>
</dbReference>
<keyword evidence="1" id="KW-0547">Nucleotide-binding</keyword>
<dbReference type="GO" id="GO:0005524">
    <property type="term" value="F:ATP binding"/>
    <property type="evidence" value="ECO:0007669"/>
    <property type="project" value="UniProtKB-UniRule"/>
</dbReference>
<dbReference type="Pfam" id="PF02951">
    <property type="entry name" value="GSH-S_N"/>
    <property type="match status" value="1"/>
</dbReference>
<dbReference type="GO" id="GO:0005737">
    <property type="term" value="C:cytoplasm"/>
    <property type="evidence" value="ECO:0007669"/>
    <property type="project" value="TreeGrafter"/>
</dbReference>
<dbReference type="Pfam" id="PF02955">
    <property type="entry name" value="GSH-S_ATP"/>
    <property type="match status" value="1"/>
</dbReference>
<reference evidence="3" key="2">
    <citation type="journal article" date="2021" name="PeerJ">
        <title>Extensive microbial diversity within the chicken gut microbiome revealed by metagenomics and culture.</title>
        <authorList>
            <person name="Gilroy R."/>
            <person name="Ravi A."/>
            <person name="Getino M."/>
            <person name="Pursley I."/>
            <person name="Horton D.L."/>
            <person name="Alikhan N.F."/>
            <person name="Baker D."/>
            <person name="Gharbi K."/>
            <person name="Hall N."/>
            <person name="Watson M."/>
            <person name="Adriaenssens E.M."/>
            <person name="Foster-Nyarko E."/>
            <person name="Jarju S."/>
            <person name="Secka A."/>
            <person name="Antonio M."/>
            <person name="Oren A."/>
            <person name="Chaudhuri R.R."/>
            <person name="La Ragione R."/>
            <person name="Hildebrand F."/>
            <person name="Pallen M.J."/>
        </authorList>
    </citation>
    <scope>NUCLEOTIDE SEQUENCE</scope>
    <source>
        <strain evidence="3">6276</strain>
    </source>
</reference>
<evidence type="ECO:0000259" key="2">
    <source>
        <dbReference type="PROSITE" id="PS50975"/>
    </source>
</evidence>
<dbReference type="Gene3D" id="3.30.1490.20">
    <property type="entry name" value="ATP-grasp fold, A domain"/>
    <property type="match status" value="1"/>
</dbReference>
<evidence type="ECO:0000256" key="1">
    <source>
        <dbReference type="PROSITE-ProRule" id="PRU00409"/>
    </source>
</evidence>